<dbReference type="STRING" id="1230338.MOMA_03025"/>
<feature type="signal peptide" evidence="2">
    <location>
        <begin position="1"/>
        <end position="29"/>
    </location>
</feature>
<organism evidence="5 6">
    <name type="scientific">Moraxella macacae 0408225</name>
    <dbReference type="NCBI Taxonomy" id="1230338"/>
    <lineage>
        <taxon>Bacteria</taxon>
        <taxon>Pseudomonadati</taxon>
        <taxon>Pseudomonadota</taxon>
        <taxon>Gammaproteobacteria</taxon>
        <taxon>Moraxellales</taxon>
        <taxon>Moraxellaceae</taxon>
        <taxon>Moraxella</taxon>
    </lineage>
</organism>
<dbReference type="Gene3D" id="3.10.560.10">
    <property type="entry name" value="Outer membrane lipoprotein wza domain like"/>
    <property type="match status" value="2"/>
</dbReference>
<comment type="caution">
    <text evidence="5">The sequence shown here is derived from an EMBL/GenBank/DDBJ whole genome shotgun (WGS) entry which is preliminary data.</text>
</comment>
<dbReference type="eggNOG" id="COG1596">
    <property type="taxonomic scope" value="Bacteria"/>
</dbReference>
<dbReference type="PANTHER" id="PTHR33619:SF3">
    <property type="entry name" value="POLYSACCHARIDE EXPORT PROTEIN GFCE-RELATED"/>
    <property type="match status" value="1"/>
</dbReference>
<dbReference type="PANTHER" id="PTHR33619">
    <property type="entry name" value="POLYSACCHARIDE EXPORT PROTEIN GFCE-RELATED"/>
    <property type="match status" value="1"/>
</dbReference>
<dbReference type="Gene3D" id="3.30.1950.10">
    <property type="entry name" value="wza like domain"/>
    <property type="match status" value="1"/>
</dbReference>
<dbReference type="InterPro" id="IPR049712">
    <property type="entry name" value="Poly_export"/>
</dbReference>
<sequence length="581" mass="63568">MKIQNQSRLPKVKTLVLACTLMPFSSVFAAEDPINQPPLTTPVQTNSINQSNQQFEQQSQATQQAIDSATLDSQPIITTTSNYQAVGDNTKMFGAQMFRGAFASTSGANFNSSYVINSGDNIQIRMWGAYQFSATMTVDPQGNIFIPNVGPVHVAGVRNGNLQNVVKSAVSKIYRANVGVYASLQEALPVRVFVTGFVNQPGYYSGVAADSVLSYIDRAGGVDPKRGSYIDIQIRRNGRIAQQVNLYKFLLAGQLEPFSFEDGDVITVAPQRKTFSIDGEVQNAYTFEFDVDNLTVSDILDIANPTPNATNISISRGVDRALKSEYYTLEEAKDLKVYNGDKFVVTSDRYASTIGVQVRGAHVGNGVVVLPHGATLKDVVAQIRPSETANLTALKIYRKSVAEQQKRNINTALDKLQEMSLATQSITKEEASLRQIDAQMIDRFITKARKVQPDGMIVVQQTAWQDVLLEQGDVIEVPEKTSVVTVNGEVRFQNAITFDPSMTVGDYIAKSGGYNTNADKKNIIVIHPNGENVVVKTDYVVKQGDQIMVLPTVKTKRVEIGRGISQILYQIAVATKVVLGL</sequence>
<evidence type="ECO:0000256" key="1">
    <source>
        <dbReference type="ARBA" id="ARBA00022729"/>
    </source>
</evidence>
<evidence type="ECO:0000313" key="5">
    <source>
        <dbReference type="EMBL" id="ELA09342.1"/>
    </source>
</evidence>
<feature type="chain" id="PRO_5003957783" evidence="2">
    <location>
        <begin position="30"/>
        <end position="581"/>
    </location>
</feature>
<protein>
    <submittedName>
        <fullName evidence="5">Polysaccharide export protein</fullName>
    </submittedName>
</protein>
<dbReference type="InterPro" id="IPR019554">
    <property type="entry name" value="Soluble_ligand-bd"/>
</dbReference>
<dbReference type="GO" id="GO:0015159">
    <property type="term" value="F:polysaccharide transmembrane transporter activity"/>
    <property type="evidence" value="ECO:0007669"/>
    <property type="project" value="InterPro"/>
</dbReference>
<evidence type="ECO:0000259" key="4">
    <source>
        <dbReference type="Pfam" id="PF10531"/>
    </source>
</evidence>
<feature type="domain" description="Soluble ligand binding" evidence="4">
    <location>
        <begin position="483"/>
        <end position="535"/>
    </location>
</feature>
<dbReference type="Pfam" id="PF02563">
    <property type="entry name" value="Poly_export"/>
    <property type="match status" value="1"/>
</dbReference>
<keyword evidence="6" id="KW-1185">Reference proteome</keyword>
<dbReference type="RefSeq" id="WP_009767162.1">
    <property type="nucleotide sequence ID" value="NZ_ANIN01000001.1"/>
</dbReference>
<evidence type="ECO:0000313" key="6">
    <source>
        <dbReference type="Proteomes" id="UP000023795"/>
    </source>
</evidence>
<dbReference type="OrthoDB" id="9808948at2"/>
<dbReference type="AlphaFoldDB" id="L2F8H0"/>
<dbReference type="Pfam" id="PF10531">
    <property type="entry name" value="SLBB"/>
    <property type="match status" value="1"/>
</dbReference>
<keyword evidence="1 2" id="KW-0732">Signal</keyword>
<accession>L2F8H0</accession>
<evidence type="ECO:0000259" key="3">
    <source>
        <dbReference type="Pfam" id="PF02563"/>
    </source>
</evidence>
<proteinExistence type="predicted"/>
<reference evidence="5 6" key="1">
    <citation type="journal article" date="2013" name="Genome Announc.">
        <title>Genome Sequence of Moraxella macacae 0408225, a Novel Bacterial Species Isolated from a Cynomolgus Macaque with Epistaxis.</title>
        <authorList>
            <person name="Ladner J.T."/>
            <person name="Whitehouse C.A."/>
            <person name="Koroleva G.I."/>
            <person name="Palacios G.F."/>
        </authorList>
    </citation>
    <scope>NUCLEOTIDE SEQUENCE [LARGE SCALE GENOMIC DNA]</scope>
    <source>
        <strain evidence="5 6">0408225</strain>
    </source>
</reference>
<name>L2F8H0_9GAMM</name>
<evidence type="ECO:0000256" key="2">
    <source>
        <dbReference type="SAM" id="SignalP"/>
    </source>
</evidence>
<dbReference type="InterPro" id="IPR003715">
    <property type="entry name" value="Poly_export_N"/>
</dbReference>
<dbReference type="PATRIC" id="fig|1230338.3.peg.659"/>
<dbReference type="EMBL" id="ANIN01000001">
    <property type="protein sequence ID" value="ELA09342.1"/>
    <property type="molecule type" value="Genomic_DNA"/>
</dbReference>
<gene>
    <name evidence="5" type="ORF">MOMA_03025</name>
</gene>
<feature type="domain" description="Polysaccharide export protein N-terminal" evidence="3">
    <location>
        <begin position="111"/>
        <end position="180"/>
    </location>
</feature>
<dbReference type="Proteomes" id="UP000023795">
    <property type="component" value="Unassembled WGS sequence"/>
</dbReference>